<keyword evidence="3" id="KW-1185">Reference proteome</keyword>
<evidence type="ECO:0000256" key="1">
    <source>
        <dbReference type="SAM" id="MobiDB-lite"/>
    </source>
</evidence>
<reference evidence="2 3" key="1">
    <citation type="journal article" date="2019" name="Genome Biol. Evol.">
        <title>Insights into the evolution of the New World diploid cottons (Gossypium, subgenus Houzingenia) based on genome sequencing.</title>
        <authorList>
            <person name="Grover C.E."/>
            <person name="Arick M.A. 2nd"/>
            <person name="Thrash A."/>
            <person name="Conover J.L."/>
            <person name="Sanders W.S."/>
            <person name="Peterson D.G."/>
            <person name="Frelichowski J.E."/>
            <person name="Scheffler J.A."/>
            <person name="Scheffler B.E."/>
            <person name="Wendel J.F."/>
        </authorList>
    </citation>
    <scope>NUCLEOTIDE SEQUENCE [LARGE SCALE GENOMIC DNA]</scope>
    <source>
        <strain evidence="2">4</strain>
        <tissue evidence="2">Leaf</tissue>
    </source>
</reference>
<proteinExistence type="predicted"/>
<sequence length="106" mass="11950">MTVDASDDLWESRLKLPLVIKVWAPSLGILPSEFFEDIDSDMLEENEEETVINDVHIDGNNQKGKTPEAETSHFKTRRKKSLKQIGGAIRLSNQIEKLCNAANNKV</sequence>
<dbReference type="EMBL" id="JABEZV010000004">
    <property type="protein sequence ID" value="MBA0708612.1"/>
    <property type="molecule type" value="Genomic_DNA"/>
</dbReference>
<feature type="region of interest" description="Disordered" evidence="1">
    <location>
        <begin position="57"/>
        <end position="77"/>
    </location>
</feature>
<dbReference type="AlphaFoldDB" id="A0A7J8ZAM1"/>
<gene>
    <name evidence="2" type="ORF">Golax_023710</name>
</gene>
<protein>
    <submittedName>
        <fullName evidence="2">Uncharacterized protein</fullName>
    </submittedName>
</protein>
<dbReference type="Proteomes" id="UP000593574">
    <property type="component" value="Unassembled WGS sequence"/>
</dbReference>
<comment type="caution">
    <text evidence="2">The sequence shown here is derived from an EMBL/GenBank/DDBJ whole genome shotgun (WGS) entry which is preliminary data.</text>
</comment>
<name>A0A7J8ZAM1_9ROSI</name>
<evidence type="ECO:0000313" key="3">
    <source>
        <dbReference type="Proteomes" id="UP000593574"/>
    </source>
</evidence>
<accession>A0A7J8ZAM1</accession>
<organism evidence="2 3">
    <name type="scientific">Gossypium laxum</name>
    <dbReference type="NCBI Taxonomy" id="34288"/>
    <lineage>
        <taxon>Eukaryota</taxon>
        <taxon>Viridiplantae</taxon>
        <taxon>Streptophyta</taxon>
        <taxon>Embryophyta</taxon>
        <taxon>Tracheophyta</taxon>
        <taxon>Spermatophyta</taxon>
        <taxon>Magnoliopsida</taxon>
        <taxon>eudicotyledons</taxon>
        <taxon>Gunneridae</taxon>
        <taxon>Pentapetalae</taxon>
        <taxon>rosids</taxon>
        <taxon>malvids</taxon>
        <taxon>Malvales</taxon>
        <taxon>Malvaceae</taxon>
        <taxon>Malvoideae</taxon>
        <taxon>Gossypium</taxon>
    </lineage>
</organism>
<evidence type="ECO:0000313" key="2">
    <source>
        <dbReference type="EMBL" id="MBA0708612.1"/>
    </source>
</evidence>